<accession>A0R2X6</accession>
<dbReference type="STRING" id="246196.MSMEG_5268"/>
<evidence type="ECO:0008006" key="5">
    <source>
        <dbReference type="Google" id="ProtNLM"/>
    </source>
</evidence>
<dbReference type="GeneID" id="93459927"/>
<dbReference type="KEGG" id="msm:MSMEG_5268"/>
<keyword evidence="2" id="KW-0812">Transmembrane</keyword>
<evidence type="ECO:0000256" key="1">
    <source>
        <dbReference type="SAM" id="MobiDB-lite"/>
    </source>
</evidence>
<dbReference type="RefSeq" id="WP_011730429.1">
    <property type="nucleotide sequence ID" value="NC_008596.1"/>
</dbReference>
<dbReference type="OrthoDB" id="4829830at2"/>
<feature type="compositionally biased region" description="Pro residues" evidence="1">
    <location>
        <begin position="7"/>
        <end position="106"/>
    </location>
</feature>
<gene>
    <name evidence="3" type="ordered locus">MSMEG_5268</name>
</gene>
<dbReference type="EMBL" id="CP000480">
    <property type="protein sequence ID" value="ABK70748.1"/>
    <property type="molecule type" value="Genomic_DNA"/>
</dbReference>
<proteinExistence type="predicted"/>
<protein>
    <recommendedName>
        <fullName evidence="5">Integral membrane protein</fullName>
    </recommendedName>
</protein>
<dbReference type="KEGG" id="msb:LJ00_26055"/>
<sequence>MTDQPPGNNPPPPDGGYPPPPPPDGGYPPPPPPDGGYPPAQPGGFGPPPQGGYPPPPPPGGYPPPPQGGFPPPPPGGYPPPPPPQGGSYPPPPPPGAAGYPPPGYPGGPGAGYPPAGGFGQPGGYAPVGAPGFGGAYSVGDAFSWAWNKFSKHAVEMIVPALVFGLVYAILQGIVNGISGAFTSTSSADGFELSMATGGGVVSIIGAIITLIVTAVIQAAYISGVLEIANGQPVTIGSFFKPRNVGDVIIATVIVGVINFVVAAILLFPGFFVPGYLFVGVPVLLIASAIIAVLFLFTTVAVLDRNLSGVDAVKTSFELSKANFGTVFITAVVIFLLLLAGAIACGIGLLVAYPLVALIEVYAFRRLTGAPIAPPTQ</sequence>
<feature type="transmembrane region" description="Helical" evidence="2">
    <location>
        <begin position="277"/>
        <end position="303"/>
    </location>
</feature>
<feature type="transmembrane region" description="Helical" evidence="2">
    <location>
        <begin position="157"/>
        <end position="175"/>
    </location>
</feature>
<dbReference type="eggNOG" id="COG5473">
    <property type="taxonomic scope" value="Bacteria"/>
</dbReference>
<feature type="transmembrane region" description="Helical" evidence="2">
    <location>
        <begin position="248"/>
        <end position="271"/>
    </location>
</feature>
<keyword evidence="2" id="KW-1133">Transmembrane helix</keyword>
<dbReference type="PaxDb" id="246196-MSMEI_5130"/>
<organism evidence="3 4">
    <name type="scientific">Mycolicibacterium smegmatis (strain ATCC 700084 / mc(2)155)</name>
    <name type="common">Mycobacterium smegmatis</name>
    <dbReference type="NCBI Taxonomy" id="246196"/>
    <lineage>
        <taxon>Bacteria</taxon>
        <taxon>Bacillati</taxon>
        <taxon>Actinomycetota</taxon>
        <taxon>Actinomycetes</taxon>
        <taxon>Mycobacteriales</taxon>
        <taxon>Mycobacteriaceae</taxon>
        <taxon>Mycolicibacterium</taxon>
    </lineage>
</organism>
<dbReference type="PATRIC" id="fig|246196.19.peg.5139"/>
<name>A0R2X6_MYCS2</name>
<feature type="transmembrane region" description="Helical" evidence="2">
    <location>
        <begin position="195"/>
        <end position="217"/>
    </location>
</feature>
<keyword evidence="4" id="KW-1185">Reference proteome</keyword>
<reference evidence="3 4" key="1">
    <citation type="submission" date="2006-10" db="EMBL/GenBank/DDBJ databases">
        <authorList>
            <person name="Fleischmann R.D."/>
            <person name="Dodson R.J."/>
            <person name="Haft D.H."/>
            <person name="Merkel J.S."/>
            <person name="Nelson W.C."/>
            <person name="Fraser C.M."/>
        </authorList>
    </citation>
    <scope>NUCLEOTIDE SEQUENCE [LARGE SCALE GENOMIC DNA]</scope>
    <source>
        <strain evidence="4">ATCC 700084 / mc(2)155</strain>
    </source>
</reference>
<evidence type="ECO:0000313" key="3">
    <source>
        <dbReference type="EMBL" id="ABK70748.1"/>
    </source>
</evidence>
<keyword evidence="2" id="KW-0472">Membrane</keyword>
<evidence type="ECO:0000313" key="4">
    <source>
        <dbReference type="Proteomes" id="UP000000757"/>
    </source>
</evidence>
<evidence type="ECO:0000256" key="2">
    <source>
        <dbReference type="SAM" id="Phobius"/>
    </source>
</evidence>
<dbReference type="AlphaFoldDB" id="A0R2X6"/>
<feature type="transmembrane region" description="Helical" evidence="2">
    <location>
        <begin position="324"/>
        <end position="353"/>
    </location>
</feature>
<dbReference type="Proteomes" id="UP000000757">
    <property type="component" value="Chromosome"/>
</dbReference>
<feature type="region of interest" description="Disordered" evidence="1">
    <location>
        <begin position="1"/>
        <end position="106"/>
    </location>
</feature>